<dbReference type="eggNOG" id="KOG0760">
    <property type="taxonomic scope" value="Eukaryota"/>
</dbReference>
<sequence length="330" mass="35699">MDYEGLPDGSSPISHMVAGSCAGIMEHSVTYPVDCVKTRLQCLRPLGAHRYISLTEGLKQLFRQEGFLRSFRGVGAVVFGAGPAHALYFGLYEHMKSILVSQTRPDSSYNHFAHALSGTCATVAHDAVMTPADAIKQRLQMFNSPYHNTLDCLRRVCRNEGFGILYRAYLTQLSTNVPFQCIQFMTYELLQQKLNPSKEYLPWTHIISGGLAGSTAAALTTPMDVCKTVLNTQTYGGGRPGGVGVSNEAIVPPAAKPVIRGLFGACRAVVQSQGAHGLFLGMNARVVAALPGTAISWSVYEYFKWALSKSTVDFGASPCVLCCGYGVRGR</sequence>
<evidence type="ECO:0000256" key="6">
    <source>
        <dbReference type="ARBA" id="ARBA00022989"/>
    </source>
</evidence>
<evidence type="ECO:0000256" key="14">
    <source>
        <dbReference type="RuleBase" id="RU000488"/>
    </source>
</evidence>
<dbReference type="GO" id="GO:0015093">
    <property type="term" value="F:ferrous iron transmembrane transporter activity"/>
    <property type="evidence" value="ECO:0007669"/>
    <property type="project" value="TreeGrafter"/>
</dbReference>
<accession>A0A068Y6E0</accession>
<evidence type="ECO:0000256" key="11">
    <source>
        <dbReference type="ARBA" id="ARBA00041873"/>
    </source>
</evidence>
<keyword evidence="6" id="KW-1133">Transmembrane helix</keyword>
<organism evidence="15 16">
    <name type="scientific">Echinococcus multilocularis</name>
    <name type="common">Fox tapeworm</name>
    <dbReference type="NCBI Taxonomy" id="6211"/>
    <lineage>
        <taxon>Eukaryota</taxon>
        <taxon>Metazoa</taxon>
        <taxon>Spiralia</taxon>
        <taxon>Lophotrochozoa</taxon>
        <taxon>Platyhelminthes</taxon>
        <taxon>Cestoda</taxon>
        <taxon>Eucestoda</taxon>
        <taxon>Cyclophyllidea</taxon>
        <taxon>Taeniidae</taxon>
        <taxon>Echinococcus</taxon>
    </lineage>
</organism>
<evidence type="ECO:0000256" key="10">
    <source>
        <dbReference type="ARBA" id="ARBA00040418"/>
    </source>
</evidence>
<protein>
    <recommendedName>
        <fullName evidence="10">Mitoferrin-1</fullName>
    </recommendedName>
    <alternativeName>
        <fullName evidence="11">Mitochondrial iron transporter 1</fullName>
    </alternativeName>
    <alternativeName>
        <fullName evidence="12">Solute carrier family 25 member 37</fullName>
    </alternativeName>
</protein>
<dbReference type="PROSITE" id="PS50920">
    <property type="entry name" value="SOLCAR"/>
    <property type="match status" value="3"/>
</dbReference>
<name>A0A068Y6E0_ECHMU</name>
<dbReference type="EMBL" id="LN902841">
    <property type="protein sequence ID" value="CDS40358.1"/>
    <property type="molecule type" value="Genomic_DNA"/>
</dbReference>
<evidence type="ECO:0000256" key="5">
    <source>
        <dbReference type="ARBA" id="ARBA00022692"/>
    </source>
</evidence>
<evidence type="ECO:0000256" key="3">
    <source>
        <dbReference type="ARBA" id="ARBA00022448"/>
    </source>
</evidence>
<evidence type="ECO:0000256" key="13">
    <source>
        <dbReference type="PROSITE-ProRule" id="PRU00282"/>
    </source>
</evidence>
<dbReference type="GO" id="GO:0048250">
    <property type="term" value="P:iron import into the mitochondrion"/>
    <property type="evidence" value="ECO:0007669"/>
    <property type="project" value="TreeGrafter"/>
</dbReference>
<feature type="repeat" description="Solcar" evidence="13">
    <location>
        <begin position="204"/>
        <end position="306"/>
    </location>
</feature>
<dbReference type="STRING" id="6211.A0A068Y6E0"/>
<keyword evidence="7" id="KW-0496">Mitochondrion</keyword>
<reference evidence="15" key="1">
    <citation type="journal article" date="2013" name="Nature">
        <title>The genomes of four tapeworm species reveal adaptations to parasitism.</title>
        <authorList>
            <person name="Tsai I.J."/>
            <person name="Zarowiecki M."/>
            <person name="Holroyd N."/>
            <person name="Garciarrubio A."/>
            <person name="Sanchez-Flores A."/>
            <person name="Brooks K.L."/>
            <person name="Tracey A."/>
            <person name="Bobes R.J."/>
            <person name="Fragoso G."/>
            <person name="Sciutto E."/>
            <person name="Aslett M."/>
            <person name="Beasley H."/>
            <person name="Bennett H.M."/>
            <person name="Cai J."/>
            <person name="Camicia F."/>
            <person name="Clark R."/>
            <person name="Cucher M."/>
            <person name="De Silva N."/>
            <person name="Day T.A."/>
            <person name="Deplazes P."/>
            <person name="Estrada K."/>
            <person name="Fernandez C."/>
            <person name="Holland P.W."/>
            <person name="Hou J."/>
            <person name="Hu S."/>
            <person name="Huckvale T."/>
            <person name="Hung S.S."/>
            <person name="Kamenetzky L."/>
            <person name="Keane J.A."/>
            <person name="Kiss F."/>
            <person name="Koziol U."/>
            <person name="Lambert O."/>
            <person name="Liu K."/>
            <person name="Luo X."/>
            <person name="Luo Y."/>
            <person name="Macchiaroli N."/>
            <person name="Nichol S."/>
            <person name="Paps J."/>
            <person name="Parkinson J."/>
            <person name="Pouchkina-Stantcheva N."/>
            <person name="Riddiford N."/>
            <person name="Rosenzvit M."/>
            <person name="Salinas G."/>
            <person name="Wasmuth J.D."/>
            <person name="Zamanian M."/>
            <person name="Zheng Y."/>
            <person name="Cai X."/>
            <person name="Soberon X."/>
            <person name="Olson P.D."/>
            <person name="Laclette J.P."/>
            <person name="Brehm K."/>
            <person name="Berriman M."/>
            <person name="Garciarrubio A."/>
            <person name="Bobes R.J."/>
            <person name="Fragoso G."/>
            <person name="Sanchez-Flores A."/>
            <person name="Estrada K."/>
            <person name="Cevallos M.A."/>
            <person name="Morett E."/>
            <person name="Gonzalez V."/>
            <person name="Portillo T."/>
            <person name="Ochoa-Leyva A."/>
            <person name="Jose M.V."/>
            <person name="Sciutto E."/>
            <person name="Landa A."/>
            <person name="Jimenez L."/>
            <person name="Valdes V."/>
            <person name="Carrero J.C."/>
            <person name="Larralde C."/>
            <person name="Morales-Montor J."/>
            <person name="Limon-Lason J."/>
            <person name="Soberon X."/>
            <person name="Laclette J.P."/>
        </authorList>
    </citation>
    <scope>NUCLEOTIDE SEQUENCE [LARGE SCALE GENOMIC DNA]</scope>
</reference>
<keyword evidence="4" id="KW-0410">Iron transport</keyword>
<dbReference type="OrthoDB" id="43906at2759"/>
<dbReference type="Proteomes" id="UP000017246">
    <property type="component" value="Unassembled WGS sequence"/>
</dbReference>
<evidence type="ECO:0000313" key="15">
    <source>
        <dbReference type="EMBL" id="CDS40358.1"/>
    </source>
</evidence>
<feature type="repeat" description="Solcar" evidence="13">
    <location>
        <begin position="10"/>
        <end position="98"/>
    </location>
</feature>
<evidence type="ECO:0000256" key="1">
    <source>
        <dbReference type="ARBA" id="ARBA00004225"/>
    </source>
</evidence>
<evidence type="ECO:0000256" key="12">
    <source>
        <dbReference type="ARBA" id="ARBA00041894"/>
    </source>
</evidence>
<keyword evidence="3 14" id="KW-0813">Transport</keyword>
<reference evidence="15" key="2">
    <citation type="submission" date="2015-11" db="EMBL/GenBank/DDBJ databases">
        <authorList>
            <person name="Zhang Y."/>
            <person name="Guo Z."/>
        </authorList>
    </citation>
    <scope>NUCLEOTIDE SEQUENCE</scope>
</reference>
<dbReference type="InterPro" id="IPR018108">
    <property type="entry name" value="MCP_transmembrane"/>
</dbReference>
<gene>
    <name evidence="15" type="ORF">EmuJ_000793300</name>
</gene>
<dbReference type="OMA" id="AYECSKE"/>
<keyword evidence="5 13" id="KW-0812">Transmembrane</keyword>
<dbReference type="FunFam" id="1.50.40.10:FF:000029">
    <property type="entry name" value="Solute carrier family 25 member 28"/>
    <property type="match status" value="1"/>
</dbReference>
<keyword evidence="4" id="KW-0406">Ion transport</keyword>
<proteinExistence type="inferred from homology"/>
<feature type="repeat" description="Solcar" evidence="13">
    <location>
        <begin position="109"/>
        <end position="193"/>
    </location>
</feature>
<dbReference type="AlphaFoldDB" id="A0A068Y6E0"/>
<keyword evidence="16" id="KW-1185">Reference proteome</keyword>
<dbReference type="PANTHER" id="PTHR45758">
    <property type="entry name" value="MITOFERRIN-1-RELATED"/>
    <property type="match status" value="1"/>
</dbReference>
<dbReference type="SUPFAM" id="SSF103506">
    <property type="entry name" value="Mitochondrial carrier"/>
    <property type="match status" value="1"/>
</dbReference>
<dbReference type="Gene3D" id="1.50.40.10">
    <property type="entry name" value="Mitochondrial carrier domain"/>
    <property type="match status" value="2"/>
</dbReference>
<comment type="subcellular location">
    <subcellularLocation>
        <location evidence="1">Mitochondrion membrane</location>
        <topology evidence="1">Multi-pass membrane protein</topology>
    </subcellularLocation>
</comment>
<dbReference type="PANTHER" id="PTHR45758:SF4">
    <property type="entry name" value="MITOFERRIN-1"/>
    <property type="match status" value="1"/>
</dbReference>
<dbReference type="GO" id="GO:0031966">
    <property type="term" value="C:mitochondrial membrane"/>
    <property type="evidence" value="ECO:0007669"/>
    <property type="project" value="UniProtKB-SubCell"/>
</dbReference>
<evidence type="ECO:0000313" key="16">
    <source>
        <dbReference type="Proteomes" id="UP000017246"/>
    </source>
</evidence>
<dbReference type="Pfam" id="PF00153">
    <property type="entry name" value="Mito_carr"/>
    <property type="match status" value="3"/>
</dbReference>
<keyword evidence="4" id="KW-0408">Iron</keyword>
<evidence type="ECO:0000256" key="2">
    <source>
        <dbReference type="ARBA" id="ARBA00006375"/>
    </source>
</evidence>
<dbReference type="InterPro" id="IPR023395">
    <property type="entry name" value="MCP_dom_sf"/>
</dbReference>
<evidence type="ECO:0000256" key="9">
    <source>
        <dbReference type="ARBA" id="ARBA00037061"/>
    </source>
</evidence>
<comment type="function">
    <text evidence="9">Mitochondrial iron transporter that specifically mediates iron uptake in developing erythroid cells, thereby playing an essential role in heme biosynthesis.</text>
</comment>
<evidence type="ECO:0000256" key="8">
    <source>
        <dbReference type="ARBA" id="ARBA00023136"/>
    </source>
</evidence>
<comment type="similarity">
    <text evidence="2 14">Belongs to the mitochondrial carrier (TC 2.A.29) family.</text>
</comment>
<evidence type="ECO:0000256" key="4">
    <source>
        <dbReference type="ARBA" id="ARBA00022496"/>
    </source>
</evidence>
<evidence type="ECO:0000256" key="7">
    <source>
        <dbReference type="ARBA" id="ARBA00023128"/>
    </source>
</evidence>
<keyword evidence="8 13" id="KW-0472">Membrane</keyword>